<organism evidence="1 2">
    <name type="scientific">Thermus brevis</name>
    <dbReference type="NCBI Taxonomy" id="2862456"/>
    <lineage>
        <taxon>Bacteria</taxon>
        <taxon>Thermotogati</taxon>
        <taxon>Deinococcota</taxon>
        <taxon>Deinococci</taxon>
        <taxon>Thermales</taxon>
        <taxon>Thermaceae</taxon>
        <taxon>Thermus</taxon>
    </lineage>
</organism>
<evidence type="ECO:0000313" key="1">
    <source>
        <dbReference type="EMBL" id="MBW6396185.1"/>
    </source>
</evidence>
<name>A0ABS7A4B8_9DEIN</name>
<dbReference type="EMBL" id="JAHXRS010000039">
    <property type="protein sequence ID" value="MBW6396185.1"/>
    <property type="molecule type" value="Genomic_DNA"/>
</dbReference>
<dbReference type="RefSeq" id="WP_219760584.1">
    <property type="nucleotide sequence ID" value="NZ_JAHXRS010000039.1"/>
</dbReference>
<keyword evidence="2" id="KW-1185">Reference proteome</keyword>
<sequence>MEANRSTFALPAGARVAARLVFPKVPQEEVAFAAVLVGGVEFRGIPIRTQAVQEAQGTPQQQVQTPTAPPKPREIVINSFQEPIDIQVGEANVKLEKCFLFFKYATSPYVGCNFVVTSNVEGAKVLFEFSNQVILRLPDGAAYEWKDGSYRYFIQRQDGGGNPIELPVAETPFRVSMERYVSVSFTEIIRMDMQLTYFTPDDKKGEVVRVLIRNAKMK</sequence>
<protein>
    <submittedName>
        <fullName evidence="1">Uncharacterized protein</fullName>
    </submittedName>
</protein>
<evidence type="ECO:0000313" key="2">
    <source>
        <dbReference type="Proteomes" id="UP000724268"/>
    </source>
</evidence>
<gene>
    <name evidence="1" type="ORF">KZX47_13675</name>
</gene>
<accession>A0ABS7A4B8</accession>
<comment type="caution">
    <text evidence="1">The sequence shown here is derived from an EMBL/GenBank/DDBJ whole genome shotgun (WGS) entry which is preliminary data.</text>
</comment>
<proteinExistence type="predicted"/>
<reference evidence="1 2" key="1">
    <citation type="submission" date="2021-07" db="EMBL/GenBank/DDBJ databases">
        <title>Thermus aquaticus gen. n. and sp. n., a nonsporulating extreme thermophile.</title>
        <authorList>
            <person name="Hu C.-J."/>
            <person name="Li W.-J."/>
            <person name="Xian W.-D."/>
        </authorList>
    </citation>
    <scope>NUCLEOTIDE SEQUENCE [LARGE SCALE GENOMIC DNA]</scope>
    <source>
        <strain evidence="1 2">SYSU G05001</strain>
    </source>
</reference>
<dbReference type="Proteomes" id="UP000724268">
    <property type="component" value="Unassembled WGS sequence"/>
</dbReference>